<organism evidence="1 2">
    <name type="scientific">Trichonephila inaurata madagascariensis</name>
    <dbReference type="NCBI Taxonomy" id="2747483"/>
    <lineage>
        <taxon>Eukaryota</taxon>
        <taxon>Metazoa</taxon>
        <taxon>Ecdysozoa</taxon>
        <taxon>Arthropoda</taxon>
        <taxon>Chelicerata</taxon>
        <taxon>Arachnida</taxon>
        <taxon>Araneae</taxon>
        <taxon>Araneomorphae</taxon>
        <taxon>Entelegynae</taxon>
        <taxon>Araneoidea</taxon>
        <taxon>Nephilidae</taxon>
        <taxon>Trichonephila</taxon>
        <taxon>Trichonephila inaurata</taxon>
    </lineage>
</organism>
<keyword evidence="1" id="KW-0808">Transferase</keyword>
<keyword evidence="1" id="KW-0695">RNA-directed DNA polymerase</keyword>
<comment type="caution">
    <text evidence="1">The sequence shown here is derived from an EMBL/GenBank/DDBJ whole genome shotgun (WGS) entry which is preliminary data.</text>
</comment>
<dbReference type="Proteomes" id="UP000886998">
    <property type="component" value="Unassembled WGS sequence"/>
</dbReference>
<reference evidence="1" key="1">
    <citation type="submission" date="2020-08" db="EMBL/GenBank/DDBJ databases">
        <title>Multicomponent nature underlies the extraordinary mechanical properties of spider dragline silk.</title>
        <authorList>
            <person name="Kono N."/>
            <person name="Nakamura H."/>
            <person name="Mori M."/>
            <person name="Yoshida Y."/>
            <person name="Ohtoshi R."/>
            <person name="Malay A.D."/>
            <person name="Moran D.A.P."/>
            <person name="Tomita M."/>
            <person name="Numata K."/>
            <person name="Arakawa K."/>
        </authorList>
    </citation>
    <scope>NUCLEOTIDE SEQUENCE</scope>
</reference>
<name>A0A8X6X6S2_9ARAC</name>
<dbReference type="GO" id="GO:0003964">
    <property type="term" value="F:RNA-directed DNA polymerase activity"/>
    <property type="evidence" value="ECO:0007669"/>
    <property type="project" value="UniProtKB-KW"/>
</dbReference>
<accession>A0A8X6X6S2</accession>
<keyword evidence="2" id="KW-1185">Reference proteome</keyword>
<evidence type="ECO:0000313" key="2">
    <source>
        <dbReference type="Proteomes" id="UP000886998"/>
    </source>
</evidence>
<dbReference type="EMBL" id="BMAV01006213">
    <property type="protein sequence ID" value="GFY47938.1"/>
    <property type="molecule type" value="Genomic_DNA"/>
</dbReference>
<gene>
    <name evidence="1" type="primary">AVEN_272902_1</name>
    <name evidence="1" type="ORF">TNIN_444451</name>
</gene>
<evidence type="ECO:0000313" key="1">
    <source>
        <dbReference type="EMBL" id="GFY47938.1"/>
    </source>
</evidence>
<protein>
    <submittedName>
        <fullName evidence="1">Reverse transcriptase domain-containing protein</fullName>
    </submittedName>
</protein>
<proteinExistence type="predicted"/>
<keyword evidence="1" id="KW-0548">Nucleotidyltransferase</keyword>
<dbReference type="AlphaFoldDB" id="A0A8X6X6S2"/>
<dbReference type="OrthoDB" id="6435936at2759"/>
<sequence>MDSKKKQPTKKMGKKQFKNYALLNGVSIADMNKEQVESPESYLGTTFDNRLSWKGHEEENAKRGEKRLSLFKRLAGVIQGSSPGVLSSTYGSYVRPVLDYGGKLLATASKSCVDIIDRIQNKDLRLISSAASTTPIVALEM</sequence>